<gene>
    <name evidence="1" type="ORF">FYJ62_07910</name>
</gene>
<keyword evidence="2" id="KW-1185">Reference proteome</keyword>
<organism evidence="1 2">
    <name type="scientific">Lactobacillus porci</name>
    <dbReference type="NCBI Taxonomy" id="2012477"/>
    <lineage>
        <taxon>Bacteria</taxon>
        <taxon>Bacillati</taxon>
        <taxon>Bacillota</taxon>
        <taxon>Bacilli</taxon>
        <taxon>Lactobacillales</taxon>
        <taxon>Lactobacillaceae</taxon>
        <taxon>Lactobacillus</taxon>
    </lineage>
</organism>
<dbReference type="EMBL" id="VUMX01000022">
    <property type="protein sequence ID" value="MST87549.1"/>
    <property type="molecule type" value="Genomic_DNA"/>
</dbReference>
<dbReference type="AlphaFoldDB" id="A0A6A8MFK8"/>
<evidence type="ECO:0000313" key="1">
    <source>
        <dbReference type="EMBL" id="MST87549.1"/>
    </source>
</evidence>
<reference evidence="1 2" key="1">
    <citation type="submission" date="2019-08" db="EMBL/GenBank/DDBJ databases">
        <title>In-depth cultivation of the pig gut microbiome towards novel bacterial diversity and tailored functional studies.</title>
        <authorList>
            <person name="Wylensek D."/>
            <person name="Hitch T.C.A."/>
            <person name="Clavel T."/>
        </authorList>
    </citation>
    <scope>NUCLEOTIDE SEQUENCE [LARGE SCALE GENOMIC DNA]</scope>
    <source>
        <strain evidence="1 2">Bifido-178-WT-2B</strain>
    </source>
</reference>
<dbReference type="Gene3D" id="3.40.50.1820">
    <property type="entry name" value="alpha/beta hydrolase"/>
    <property type="match status" value="1"/>
</dbReference>
<accession>A0A6A8MFK8</accession>
<dbReference type="SUPFAM" id="SSF53474">
    <property type="entry name" value="alpha/beta-Hydrolases"/>
    <property type="match status" value="1"/>
</dbReference>
<protein>
    <submittedName>
        <fullName evidence="1">DUF2974 domain-containing protein</fullName>
    </submittedName>
</protein>
<dbReference type="RefSeq" id="WP_154549156.1">
    <property type="nucleotide sequence ID" value="NZ_VUMX01000022.1"/>
</dbReference>
<name>A0A6A8MFK8_9LACO</name>
<comment type="caution">
    <text evidence="1">The sequence shown here is derived from an EMBL/GenBank/DDBJ whole genome shotgun (WGS) entry which is preliminary data.</text>
</comment>
<sequence>MINECLTDKERVQLAQKAYEGLNIGETVEIGQKAIGVLTRDVYAEDGMQAFLLENHTGPQIEITVLFKGSYGLKKGNVTTWRDEWMKTNLPIFVNMVTDSRAVPSQLLTAAKYLNRWLLEFPKSRFYIYGHSLGAINAQYALANCRHSGQIAGAYLYEGTNIWRMLDRRQRQMANHLRPKINAYVDIYDPVTLGYTATHKMVGRLHYIDSVQLKNPVKQHMWGGYRFDEHGRLLEKLVDAKFLLSSQRQGRFLSTTGELSALLSGRKKLAEAASPKWQQLKEDLFNSSFMKEFGDRYDNFEGKDGQ</sequence>
<dbReference type="Proteomes" id="UP000438120">
    <property type="component" value="Unassembled WGS sequence"/>
</dbReference>
<dbReference type="InterPro" id="IPR029058">
    <property type="entry name" value="AB_hydrolase_fold"/>
</dbReference>
<dbReference type="OrthoDB" id="2365336at2"/>
<evidence type="ECO:0000313" key="2">
    <source>
        <dbReference type="Proteomes" id="UP000438120"/>
    </source>
</evidence>
<proteinExistence type="predicted"/>